<comment type="subunit">
    <text evidence="4">Homodimer or homotetramer.</text>
</comment>
<keyword evidence="4" id="KW-0745">Spermidine biosynthesis</keyword>
<dbReference type="InterPro" id="IPR030374">
    <property type="entry name" value="PABS"/>
</dbReference>
<evidence type="ECO:0000256" key="2">
    <source>
        <dbReference type="ARBA" id="ARBA00022679"/>
    </source>
</evidence>
<evidence type="ECO:0000313" key="7">
    <source>
        <dbReference type="EMBL" id="MFD2418855.1"/>
    </source>
</evidence>
<comment type="caution">
    <text evidence="7">The sequence shown here is derived from an EMBL/GenBank/DDBJ whole genome shotgun (WGS) entry which is preliminary data.</text>
</comment>
<evidence type="ECO:0000313" key="8">
    <source>
        <dbReference type="Proteomes" id="UP001597417"/>
    </source>
</evidence>
<protein>
    <recommendedName>
        <fullName evidence="4">Polyamine aminopropyltransferase</fullName>
    </recommendedName>
    <alternativeName>
        <fullName evidence="4">Putrescine aminopropyltransferase</fullName>
        <shortName evidence="4">PAPT</shortName>
    </alternativeName>
    <alternativeName>
        <fullName evidence="4">Spermidine synthase</fullName>
        <shortName evidence="4">SPDS</shortName>
        <shortName evidence="4">SPDSY</shortName>
        <ecNumber evidence="4">2.5.1.16</ecNumber>
    </alternativeName>
</protein>
<comment type="similarity">
    <text evidence="1 4">Belongs to the spermidine/spermine synthase family.</text>
</comment>
<feature type="active site" description="Proton acceptor" evidence="4 5">
    <location>
        <position position="163"/>
    </location>
</feature>
<organism evidence="7 8">
    <name type="scientific">Amycolatopsis pigmentata</name>
    <dbReference type="NCBI Taxonomy" id="450801"/>
    <lineage>
        <taxon>Bacteria</taxon>
        <taxon>Bacillati</taxon>
        <taxon>Actinomycetota</taxon>
        <taxon>Actinomycetes</taxon>
        <taxon>Pseudonocardiales</taxon>
        <taxon>Pseudonocardiaceae</taxon>
        <taxon>Amycolatopsis</taxon>
    </lineage>
</organism>
<dbReference type="InterPro" id="IPR001045">
    <property type="entry name" value="Spermi_synthase"/>
</dbReference>
<comment type="catalytic activity">
    <reaction evidence="4">
        <text>S-adenosyl 3-(methylsulfanyl)propylamine + putrescine = S-methyl-5'-thioadenosine + spermidine + H(+)</text>
        <dbReference type="Rhea" id="RHEA:12721"/>
        <dbReference type="ChEBI" id="CHEBI:15378"/>
        <dbReference type="ChEBI" id="CHEBI:17509"/>
        <dbReference type="ChEBI" id="CHEBI:57443"/>
        <dbReference type="ChEBI" id="CHEBI:57834"/>
        <dbReference type="ChEBI" id="CHEBI:326268"/>
        <dbReference type="EC" id="2.5.1.16"/>
    </reaction>
</comment>
<keyword evidence="8" id="KW-1185">Reference proteome</keyword>
<comment type="function">
    <text evidence="4">Catalyzes the irreversible transfer of a propylamine group from the amino donor S-adenosylmethioninamine (decarboxy-AdoMet) to putrescine (1,4-diaminobutane) to yield spermidine.</text>
</comment>
<dbReference type="RefSeq" id="WP_378266996.1">
    <property type="nucleotide sequence ID" value="NZ_JBHUKR010000009.1"/>
</dbReference>
<feature type="binding site" evidence="4">
    <location>
        <position position="89"/>
    </location>
    <ligand>
        <name>spermidine</name>
        <dbReference type="ChEBI" id="CHEBI:57834"/>
    </ligand>
</feature>
<evidence type="ECO:0000256" key="5">
    <source>
        <dbReference type="PROSITE-ProRule" id="PRU00354"/>
    </source>
</evidence>
<comment type="pathway">
    <text evidence="4">Amine and polyamine biosynthesis; spermidine biosynthesis; spermidine from putrescine: step 1/1.</text>
</comment>
<dbReference type="Proteomes" id="UP001597417">
    <property type="component" value="Unassembled WGS sequence"/>
</dbReference>
<dbReference type="EMBL" id="JBHUKR010000009">
    <property type="protein sequence ID" value="MFD2418855.1"/>
    <property type="molecule type" value="Genomic_DNA"/>
</dbReference>
<sequence>MDRGRGGAVFERIGAGLSRRWEVSDVLFETHTGFQNLLIGRTGQGVALFCDDERQSTEASQLIYHEALMVPPMLLAGRRRRVLVIGSSEGVLSRIAADEGAEVDHVDIDRVAVRACAEHLPYGYTPEILKAAERGQGPIRVHYQDGWEFVARSDGGYDLVLVDLPDEHPGSGEQYERLYSTEFLRRCASLLAPEGVVAGQAGSAIKQRNGTLINAWRRFREVFGTTVYYGSDEHGWAFLSGRLDEVPDPLAVMTERLGELRYRPETIDAEALRGNTVPPLSVRRS</sequence>
<feature type="binding site" evidence="4">
    <location>
        <position position="107"/>
    </location>
    <ligand>
        <name>S-methyl-5'-thioadenosine</name>
        <dbReference type="ChEBI" id="CHEBI:17509"/>
    </ligand>
</feature>
<accession>A0ABW5FX64</accession>
<proteinExistence type="inferred from homology"/>
<dbReference type="EC" id="2.5.1.16" evidence="4"/>
<feature type="binding site" evidence="4">
    <location>
        <begin position="145"/>
        <end position="146"/>
    </location>
    <ligand>
        <name>S-methyl-5'-thioadenosine</name>
        <dbReference type="ChEBI" id="CHEBI:17509"/>
    </ligand>
</feature>
<keyword evidence="3 4" id="KW-0620">Polyamine biosynthesis</keyword>
<dbReference type="PANTHER" id="PTHR43317">
    <property type="entry name" value="THERMOSPERMINE SYNTHASE ACAULIS5"/>
    <property type="match status" value="1"/>
</dbReference>
<dbReference type="Gene3D" id="3.40.50.150">
    <property type="entry name" value="Vaccinia Virus protein VP39"/>
    <property type="match status" value="1"/>
</dbReference>
<reference evidence="8" key="1">
    <citation type="journal article" date="2019" name="Int. J. Syst. Evol. Microbiol.">
        <title>The Global Catalogue of Microorganisms (GCM) 10K type strain sequencing project: providing services to taxonomists for standard genome sequencing and annotation.</title>
        <authorList>
            <consortium name="The Broad Institute Genomics Platform"/>
            <consortium name="The Broad Institute Genome Sequencing Center for Infectious Disease"/>
            <person name="Wu L."/>
            <person name="Ma J."/>
        </authorList>
    </citation>
    <scope>NUCLEOTIDE SEQUENCE [LARGE SCALE GENOMIC DNA]</scope>
    <source>
        <strain evidence="8">CGMCC 4.7645</strain>
    </source>
</reference>
<keyword evidence="2 4" id="KW-0808">Transferase</keyword>
<dbReference type="PROSITE" id="PS51006">
    <property type="entry name" value="PABS_2"/>
    <property type="match status" value="1"/>
</dbReference>
<gene>
    <name evidence="4" type="primary">speE</name>
    <name evidence="7" type="ORF">ACFSXZ_21225</name>
</gene>
<feature type="binding site" evidence="4">
    <location>
        <position position="65"/>
    </location>
    <ligand>
        <name>spermidine</name>
        <dbReference type="ChEBI" id="CHEBI:57834"/>
    </ligand>
</feature>
<name>A0ABW5FX64_9PSEU</name>
<dbReference type="InterPro" id="IPR029063">
    <property type="entry name" value="SAM-dependent_MTases_sf"/>
</dbReference>
<feature type="binding site" evidence="4">
    <location>
        <position position="35"/>
    </location>
    <ligand>
        <name>S-methyl-5'-thioadenosine</name>
        <dbReference type="ChEBI" id="CHEBI:17509"/>
    </ligand>
</feature>
<dbReference type="SUPFAM" id="SSF53335">
    <property type="entry name" value="S-adenosyl-L-methionine-dependent methyltransferases"/>
    <property type="match status" value="1"/>
</dbReference>
<evidence type="ECO:0000256" key="1">
    <source>
        <dbReference type="ARBA" id="ARBA00007867"/>
    </source>
</evidence>
<evidence type="ECO:0000259" key="6">
    <source>
        <dbReference type="PROSITE" id="PS51006"/>
    </source>
</evidence>
<feature type="domain" description="PABS" evidence="6">
    <location>
        <begin position="6"/>
        <end position="241"/>
    </location>
</feature>
<evidence type="ECO:0000256" key="4">
    <source>
        <dbReference type="HAMAP-Rule" id="MF_00198"/>
    </source>
</evidence>
<dbReference type="HAMAP" id="MF_00198">
    <property type="entry name" value="Spermidine_synth"/>
    <property type="match status" value="1"/>
</dbReference>
<dbReference type="Pfam" id="PF01564">
    <property type="entry name" value="Spermine_synth"/>
    <property type="match status" value="1"/>
</dbReference>
<dbReference type="CDD" id="cd02440">
    <property type="entry name" value="AdoMet_MTases"/>
    <property type="match status" value="1"/>
</dbReference>
<evidence type="ECO:0000256" key="3">
    <source>
        <dbReference type="ARBA" id="ARBA00023115"/>
    </source>
</evidence>
<dbReference type="PANTHER" id="PTHR43317:SF1">
    <property type="entry name" value="THERMOSPERMINE SYNTHASE ACAULIS5"/>
    <property type="match status" value="1"/>
</dbReference>
<comment type="caution">
    <text evidence="4">Lacks conserved residue(s) required for the propagation of feature annotation.</text>
</comment>